<sequence>MNKEALSVSSVVTDSDGIEATPTRHPAINLSAVSSAHSQYGRTKLTLSKDFHLSTRGQVKGLETGCIWASLKCKCDFDYVIIPPPLPRISEGFSKIRFRKFKCFAVEEE</sequence>
<proteinExistence type="predicted"/>
<dbReference type="AlphaFoldDB" id="A0AAV4S7G8"/>
<dbReference type="Proteomes" id="UP001054945">
    <property type="component" value="Unassembled WGS sequence"/>
</dbReference>
<keyword evidence="2" id="KW-1185">Reference proteome</keyword>
<name>A0AAV4S7G8_CAEEX</name>
<accession>A0AAV4S7G8</accession>
<protein>
    <submittedName>
        <fullName evidence="1">Uncharacterized protein</fullName>
    </submittedName>
</protein>
<evidence type="ECO:0000313" key="1">
    <source>
        <dbReference type="EMBL" id="GIY29279.1"/>
    </source>
</evidence>
<evidence type="ECO:0000313" key="2">
    <source>
        <dbReference type="Proteomes" id="UP001054945"/>
    </source>
</evidence>
<gene>
    <name evidence="1" type="ORF">CEXT_148141</name>
</gene>
<reference evidence="1 2" key="1">
    <citation type="submission" date="2021-06" db="EMBL/GenBank/DDBJ databases">
        <title>Caerostris extrusa draft genome.</title>
        <authorList>
            <person name="Kono N."/>
            <person name="Arakawa K."/>
        </authorList>
    </citation>
    <scope>NUCLEOTIDE SEQUENCE [LARGE SCALE GENOMIC DNA]</scope>
</reference>
<organism evidence="1 2">
    <name type="scientific">Caerostris extrusa</name>
    <name type="common">Bark spider</name>
    <name type="synonym">Caerostris bankana</name>
    <dbReference type="NCBI Taxonomy" id="172846"/>
    <lineage>
        <taxon>Eukaryota</taxon>
        <taxon>Metazoa</taxon>
        <taxon>Ecdysozoa</taxon>
        <taxon>Arthropoda</taxon>
        <taxon>Chelicerata</taxon>
        <taxon>Arachnida</taxon>
        <taxon>Araneae</taxon>
        <taxon>Araneomorphae</taxon>
        <taxon>Entelegynae</taxon>
        <taxon>Araneoidea</taxon>
        <taxon>Araneidae</taxon>
        <taxon>Caerostris</taxon>
    </lineage>
</organism>
<comment type="caution">
    <text evidence="1">The sequence shown here is derived from an EMBL/GenBank/DDBJ whole genome shotgun (WGS) entry which is preliminary data.</text>
</comment>
<dbReference type="EMBL" id="BPLR01009046">
    <property type="protein sequence ID" value="GIY29279.1"/>
    <property type="molecule type" value="Genomic_DNA"/>
</dbReference>